<evidence type="ECO:0000256" key="1">
    <source>
        <dbReference type="SAM" id="Coils"/>
    </source>
</evidence>
<dbReference type="EMBL" id="JAIWYP010000003">
    <property type="protein sequence ID" value="KAH3851652.1"/>
    <property type="molecule type" value="Genomic_DNA"/>
</dbReference>
<dbReference type="Gene3D" id="6.10.250.3110">
    <property type="match status" value="1"/>
</dbReference>
<dbReference type="AlphaFoldDB" id="A0A9D4L6V6"/>
<keyword evidence="3" id="KW-1185">Reference proteome</keyword>
<organism evidence="2 3">
    <name type="scientific">Dreissena polymorpha</name>
    <name type="common">Zebra mussel</name>
    <name type="synonym">Mytilus polymorpha</name>
    <dbReference type="NCBI Taxonomy" id="45954"/>
    <lineage>
        <taxon>Eukaryota</taxon>
        <taxon>Metazoa</taxon>
        <taxon>Spiralia</taxon>
        <taxon>Lophotrochozoa</taxon>
        <taxon>Mollusca</taxon>
        <taxon>Bivalvia</taxon>
        <taxon>Autobranchia</taxon>
        <taxon>Heteroconchia</taxon>
        <taxon>Euheterodonta</taxon>
        <taxon>Imparidentia</taxon>
        <taxon>Neoheterodontei</taxon>
        <taxon>Myida</taxon>
        <taxon>Dreissenoidea</taxon>
        <taxon>Dreissenidae</taxon>
        <taxon>Dreissena</taxon>
    </lineage>
</organism>
<evidence type="ECO:0000313" key="3">
    <source>
        <dbReference type="Proteomes" id="UP000828390"/>
    </source>
</evidence>
<gene>
    <name evidence="2" type="ORF">DPMN_094135</name>
</gene>
<proteinExistence type="predicted"/>
<name>A0A9D4L6V6_DREPO</name>
<comment type="caution">
    <text evidence="2">The sequence shown here is derived from an EMBL/GenBank/DDBJ whole genome shotgun (WGS) entry which is preliminary data.</text>
</comment>
<protein>
    <submittedName>
        <fullName evidence="2">Uncharacterized protein</fullName>
    </submittedName>
</protein>
<dbReference type="SUPFAM" id="SSF90257">
    <property type="entry name" value="Myosin rod fragments"/>
    <property type="match status" value="1"/>
</dbReference>
<feature type="coiled-coil region" evidence="1">
    <location>
        <begin position="12"/>
        <end position="74"/>
    </location>
</feature>
<accession>A0A9D4L6V6</accession>
<sequence>MEKQKMKIDTDLTTTRDQVKKFEKEKEELQKKYYGMKKENKSLATDLKITRDKMSELEKSSEGLVAKCNDLENENKTLHTGLNAATNTDRVLDMRSIQLDSE</sequence>
<keyword evidence="1" id="KW-0175">Coiled coil</keyword>
<dbReference type="Proteomes" id="UP000828390">
    <property type="component" value="Unassembled WGS sequence"/>
</dbReference>
<evidence type="ECO:0000313" key="2">
    <source>
        <dbReference type="EMBL" id="KAH3851652.1"/>
    </source>
</evidence>
<reference evidence="2" key="1">
    <citation type="journal article" date="2019" name="bioRxiv">
        <title>The Genome of the Zebra Mussel, Dreissena polymorpha: A Resource for Invasive Species Research.</title>
        <authorList>
            <person name="McCartney M.A."/>
            <person name="Auch B."/>
            <person name="Kono T."/>
            <person name="Mallez S."/>
            <person name="Zhang Y."/>
            <person name="Obille A."/>
            <person name="Becker A."/>
            <person name="Abrahante J.E."/>
            <person name="Garbe J."/>
            <person name="Badalamenti J.P."/>
            <person name="Herman A."/>
            <person name="Mangelson H."/>
            <person name="Liachko I."/>
            <person name="Sullivan S."/>
            <person name="Sone E.D."/>
            <person name="Koren S."/>
            <person name="Silverstein K.A.T."/>
            <person name="Beckman K.B."/>
            <person name="Gohl D.M."/>
        </authorList>
    </citation>
    <scope>NUCLEOTIDE SEQUENCE</scope>
    <source>
        <strain evidence="2">Duluth1</strain>
        <tissue evidence="2">Whole animal</tissue>
    </source>
</reference>
<reference evidence="2" key="2">
    <citation type="submission" date="2020-11" db="EMBL/GenBank/DDBJ databases">
        <authorList>
            <person name="McCartney M.A."/>
            <person name="Auch B."/>
            <person name="Kono T."/>
            <person name="Mallez S."/>
            <person name="Becker A."/>
            <person name="Gohl D.M."/>
            <person name="Silverstein K.A.T."/>
            <person name="Koren S."/>
            <person name="Bechman K.B."/>
            <person name="Herman A."/>
            <person name="Abrahante J.E."/>
            <person name="Garbe J."/>
        </authorList>
    </citation>
    <scope>NUCLEOTIDE SEQUENCE</scope>
    <source>
        <strain evidence="2">Duluth1</strain>
        <tissue evidence="2">Whole animal</tissue>
    </source>
</reference>